<dbReference type="Gene3D" id="1.10.10.10">
    <property type="entry name" value="Winged helix-like DNA-binding domain superfamily/Winged helix DNA-binding domain"/>
    <property type="match status" value="1"/>
</dbReference>
<accession>A0A7C3EWS3</accession>
<dbReference type="InterPro" id="IPR051257">
    <property type="entry name" value="Diverse_CBS-Domain"/>
</dbReference>
<dbReference type="InterPro" id="IPR046342">
    <property type="entry name" value="CBS_dom_sf"/>
</dbReference>
<dbReference type="PROSITE" id="PS51371">
    <property type="entry name" value="CBS"/>
    <property type="match status" value="2"/>
</dbReference>
<sequence length="308" mass="33692">MAALSSPQKEIVIALLELYDKKRSLVKSKEIAIRTGRDEGTVRNIMPILRAIGMVEAIPGPRGGYMPTGKAYESFNVPKNLRSLAVPIYTRKGTKTDITVTDILFKSVFSPDFCQAILKVVGNLSTLNIGDEVVIGPTPSGRMIIEGKITGRDDLHGELLLEVINLISMPKVEVSSVMSKRIVTIPAESKLDEAAGIIYREFIRAAPVVSNGQLVGMITSSDIARCVSEGNVQITAKDATSRKPVTINASEDIIEAMERMRRSSIGRLVVIDPQNKPVGIITRTDILSRILRPFEMVKERGIEEAIHS</sequence>
<proteinExistence type="predicted"/>
<dbReference type="Pfam" id="PF00571">
    <property type="entry name" value="CBS"/>
    <property type="match status" value="2"/>
</dbReference>
<keyword evidence="1 2" id="KW-0129">CBS domain</keyword>
<dbReference type="GO" id="GO:0003677">
    <property type="term" value="F:DNA binding"/>
    <property type="evidence" value="ECO:0007669"/>
    <property type="project" value="InterPro"/>
</dbReference>
<gene>
    <name evidence="4" type="ORF">ENS19_05400</name>
</gene>
<dbReference type="PIRSF" id="PIRSF005063">
    <property type="entry name" value="UCP005063_CBS_MJ1232"/>
    <property type="match status" value="1"/>
</dbReference>
<comment type="caution">
    <text evidence="4">The sequence shown here is derived from an EMBL/GenBank/DDBJ whole genome shotgun (WGS) entry which is preliminary data.</text>
</comment>
<dbReference type="PANTHER" id="PTHR43080:SF2">
    <property type="entry name" value="CBS DOMAIN-CONTAINING PROTEIN"/>
    <property type="match status" value="1"/>
</dbReference>
<dbReference type="SUPFAM" id="SSF54631">
    <property type="entry name" value="CBS-domain pair"/>
    <property type="match status" value="1"/>
</dbReference>
<evidence type="ECO:0000259" key="3">
    <source>
        <dbReference type="PROSITE" id="PS51371"/>
    </source>
</evidence>
<dbReference type="GO" id="GO:0006355">
    <property type="term" value="P:regulation of DNA-templated transcription"/>
    <property type="evidence" value="ECO:0007669"/>
    <property type="project" value="InterPro"/>
</dbReference>
<dbReference type="InterPro" id="IPR005104">
    <property type="entry name" value="WHTH_HrcA_DNA-bd"/>
</dbReference>
<name>A0A7C3EWS3_9CREN</name>
<dbReference type="SUPFAM" id="SSF46785">
    <property type="entry name" value="Winged helix' DNA-binding domain"/>
    <property type="match status" value="1"/>
</dbReference>
<dbReference type="EMBL" id="DSTX01000010">
    <property type="protein sequence ID" value="HFK20703.1"/>
    <property type="molecule type" value="Genomic_DNA"/>
</dbReference>
<dbReference type="InterPro" id="IPR000644">
    <property type="entry name" value="CBS_dom"/>
</dbReference>
<dbReference type="PANTHER" id="PTHR43080">
    <property type="entry name" value="CBS DOMAIN-CONTAINING PROTEIN CBSX3, MITOCHONDRIAL"/>
    <property type="match status" value="1"/>
</dbReference>
<organism evidence="4">
    <name type="scientific">Candidatus Methanomethylicus mesodigestus</name>
    <dbReference type="NCBI Taxonomy" id="1867258"/>
    <lineage>
        <taxon>Archaea</taxon>
        <taxon>Thermoproteota</taxon>
        <taxon>Methanosuratincolia</taxon>
        <taxon>Candidatus Methanomethylicales</taxon>
        <taxon>Candidatus Methanomethylicaceae</taxon>
        <taxon>Candidatus Methanomethylicus</taxon>
    </lineage>
</organism>
<evidence type="ECO:0000256" key="2">
    <source>
        <dbReference type="PROSITE-ProRule" id="PRU00703"/>
    </source>
</evidence>
<dbReference type="AlphaFoldDB" id="A0A7C3EWS3"/>
<dbReference type="Pfam" id="PF03444">
    <property type="entry name" value="WHD_HrcA"/>
    <property type="match status" value="1"/>
</dbReference>
<protein>
    <submittedName>
        <fullName evidence="4">CBS domain-containing protein</fullName>
    </submittedName>
</protein>
<dbReference type="Gene3D" id="3.10.580.10">
    <property type="entry name" value="CBS-domain"/>
    <property type="match status" value="2"/>
</dbReference>
<reference evidence="4" key="1">
    <citation type="journal article" date="2020" name="mSystems">
        <title>Genome- and Community-Level Interaction Insights into Carbon Utilization and Element Cycling Functions of Hydrothermarchaeota in Hydrothermal Sediment.</title>
        <authorList>
            <person name="Zhou Z."/>
            <person name="Liu Y."/>
            <person name="Xu W."/>
            <person name="Pan J."/>
            <person name="Luo Z.H."/>
            <person name="Li M."/>
        </authorList>
    </citation>
    <scope>NUCLEOTIDE SEQUENCE [LARGE SCALE GENOMIC DNA]</scope>
    <source>
        <strain evidence="4">SpSt-468</strain>
    </source>
</reference>
<dbReference type="InterPro" id="IPR036390">
    <property type="entry name" value="WH_DNA-bd_sf"/>
</dbReference>
<dbReference type="InterPro" id="IPR036388">
    <property type="entry name" value="WH-like_DNA-bd_sf"/>
</dbReference>
<evidence type="ECO:0000256" key="1">
    <source>
        <dbReference type="ARBA" id="ARBA00023122"/>
    </source>
</evidence>
<evidence type="ECO:0000313" key="4">
    <source>
        <dbReference type="EMBL" id="HFK20703.1"/>
    </source>
</evidence>
<dbReference type="InterPro" id="IPR016436">
    <property type="entry name" value="UCP005063_CBS"/>
</dbReference>
<dbReference type="SMART" id="SM00116">
    <property type="entry name" value="CBS"/>
    <property type="match status" value="2"/>
</dbReference>
<feature type="domain" description="CBS" evidence="3">
    <location>
        <begin position="240"/>
        <end position="296"/>
    </location>
</feature>
<feature type="domain" description="CBS" evidence="3">
    <location>
        <begin position="178"/>
        <end position="234"/>
    </location>
</feature>